<comment type="similarity">
    <text evidence="1">Belongs to the ROK (NagC/XylR) family.</text>
</comment>
<comment type="caution">
    <text evidence="2">The sequence shown here is derived from an EMBL/GenBank/DDBJ whole genome shotgun (WGS) entry which is preliminary data.</text>
</comment>
<organism evidence="2 3">
    <name type="scientific">Arthrobacter silviterrae</name>
    <dbReference type="NCBI Taxonomy" id="2026658"/>
    <lineage>
        <taxon>Bacteria</taxon>
        <taxon>Bacillati</taxon>
        <taxon>Actinomycetota</taxon>
        <taxon>Actinomycetes</taxon>
        <taxon>Micrococcales</taxon>
        <taxon>Micrococcaceae</taxon>
        <taxon>Arthrobacter</taxon>
    </lineage>
</organism>
<dbReference type="Gene3D" id="3.30.420.40">
    <property type="match status" value="2"/>
</dbReference>
<proteinExistence type="inferred from homology"/>
<dbReference type="Pfam" id="PF13412">
    <property type="entry name" value="HTH_24"/>
    <property type="match status" value="1"/>
</dbReference>
<reference evidence="2 3" key="1">
    <citation type="submission" date="2020-02" db="EMBL/GenBank/DDBJ databases">
        <title>Genome sequence of the type strain DSM 27180 of Arthrobacter silviterrae.</title>
        <authorList>
            <person name="Gao J."/>
            <person name="Sun J."/>
        </authorList>
    </citation>
    <scope>NUCLEOTIDE SEQUENCE [LARGE SCALE GENOMIC DNA]</scope>
    <source>
        <strain evidence="2 3">DSM 27180</strain>
    </source>
</reference>
<dbReference type="RefSeq" id="WP_165182248.1">
    <property type="nucleotide sequence ID" value="NZ_JAAKZI010000018.1"/>
</dbReference>
<dbReference type="InterPro" id="IPR036388">
    <property type="entry name" value="WH-like_DNA-bd_sf"/>
</dbReference>
<evidence type="ECO:0000313" key="2">
    <source>
        <dbReference type="EMBL" id="NGN84016.1"/>
    </source>
</evidence>
<gene>
    <name evidence="2" type="ORF">G6N77_11170</name>
</gene>
<name>A0ABX0DBN1_9MICC</name>
<evidence type="ECO:0000256" key="1">
    <source>
        <dbReference type="ARBA" id="ARBA00006479"/>
    </source>
</evidence>
<dbReference type="Pfam" id="PF00480">
    <property type="entry name" value="ROK"/>
    <property type="match status" value="1"/>
</dbReference>
<sequence length="419" mass="43331">MVAHNSPGKGHAPQPAAMSVSDSAMDMLTLVATETTISRAQLARSLKLAPSTVSLRVNELMEAGLVVETGEGSSTGGRKPRSLQLNHRAGHVLVADLGSRHVRVGMMDLAGTLLATESAAVDVATGPEATLTAIAAMMDSLAAGNSSGLLRGVGLALPGPVDFAAGWVDSPARMPGWHRFPIRDWMSAHFNSPVFCDNDANVMALAEHALRQNSEDHPKKPVNTLFIKAGAAIGCGLVANGEVYRGSTGTAGDITHVRVKAAGERACTCGNFGCLETIASGSAVVADLVAKGVEVSNLTEVVALANMADALATTSVRTAGRMLGEMLCSIVNFANPDHVILGGALSQVEPYVAAIRSQLYEGCHPLATKNLTIEKSIAGPHAGMIGVGLLSLRELLRTNVLVPQLDEPGHQPAATPSRG</sequence>
<dbReference type="SUPFAM" id="SSF46785">
    <property type="entry name" value="Winged helix' DNA-binding domain"/>
    <property type="match status" value="1"/>
</dbReference>
<dbReference type="PANTHER" id="PTHR18964:SF173">
    <property type="entry name" value="GLUCOKINASE"/>
    <property type="match status" value="1"/>
</dbReference>
<dbReference type="EMBL" id="JAAKZI010000018">
    <property type="protein sequence ID" value="NGN84016.1"/>
    <property type="molecule type" value="Genomic_DNA"/>
</dbReference>
<dbReference type="PANTHER" id="PTHR18964">
    <property type="entry name" value="ROK (REPRESSOR, ORF, KINASE) FAMILY"/>
    <property type="match status" value="1"/>
</dbReference>
<dbReference type="SUPFAM" id="SSF53067">
    <property type="entry name" value="Actin-like ATPase domain"/>
    <property type="match status" value="1"/>
</dbReference>
<protein>
    <submittedName>
        <fullName evidence="2">ROK family transcriptional regulator</fullName>
    </submittedName>
</protein>
<dbReference type="Gene3D" id="1.10.10.10">
    <property type="entry name" value="Winged helix-like DNA-binding domain superfamily/Winged helix DNA-binding domain"/>
    <property type="match status" value="1"/>
</dbReference>
<keyword evidence="3" id="KW-1185">Reference proteome</keyword>
<accession>A0ABX0DBN1</accession>
<dbReference type="InterPro" id="IPR036390">
    <property type="entry name" value="WH_DNA-bd_sf"/>
</dbReference>
<evidence type="ECO:0000313" key="3">
    <source>
        <dbReference type="Proteomes" id="UP000479226"/>
    </source>
</evidence>
<dbReference type="InterPro" id="IPR000600">
    <property type="entry name" value="ROK"/>
</dbReference>
<dbReference type="Proteomes" id="UP000479226">
    <property type="component" value="Unassembled WGS sequence"/>
</dbReference>
<dbReference type="InterPro" id="IPR043129">
    <property type="entry name" value="ATPase_NBD"/>
</dbReference>